<dbReference type="EMBL" id="CAICTM010000553">
    <property type="protein sequence ID" value="CAB9512767.1"/>
    <property type="molecule type" value="Genomic_DNA"/>
</dbReference>
<feature type="chain" id="PRO_5040124812" evidence="2">
    <location>
        <begin position="16"/>
        <end position="1105"/>
    </location>
</feature>
<feature type="region of interest" description="Disordered" evidence="1">
    <location>
        <begin position="623"/>
        <end position="649"/>
    </location>
</feature>
<keyword evidence="2" id="KW-0732">Signal</keyword>
<organism evidence="3 4">
    <name type="scientific">Seminavis robusta</name>
    <dbReference type="NCBI Taxonomy" id="568900"/>
    <lineage>
        <taxon>Eukaryota</taxon>
        <taxon>Sar</taxon>
        <taxon>Stramenopiles</taxon>
        <taxon>Ochrophyta</taxon>
        <taxon>Bacillariophyta</taxon>
        <taxon>Bacillariophyceae</taxon>
        <taxon>Bacillariophycidae</taxon>
        <taxon>Naviculales</taxon>
        <taxon>Naviculaceae</taxon>
        <taxon>Seminavis</taxon>
    </lineage>
</organism>
<feature type="region of interest" description="Disordered" evidence="1">
    <location>
        <begin position="369"/>
        <end position="611"/>
    </location>
</feature>
<feature type="compositionally biased region" description="Low complexity" evidence="1">
    <location>
        <begin position="536"/>
        <end position="549"/>
    </location>
</feature>
<evidence type="ECO:0000313" key="3">
    <source>
        <dbReference type="EMBL" id="CAB9512767.1"/>
    </source>
</evidence>
<evidence type="ECO:0000313" key="4">
    <source>
        <dbReference type="Proteomes" id="UP001153069"/>
    </source>
</evidence>
<accession>A0A9N8E1E4</accession>
<feature type="compositionally biased region" description="Basic and acidic residues" evidence="1">
    <location>
        <begin position="472"/>
        <end position="500"/>
    </location>
</feature>
<feature type="compositionally biased region" description="Gly residues" evidence="1">
    <location>
        <begin position="826"/>
        <end position="835"/>
    </location>
</feature>
<dbReference type="Proteomes" id="UP001153069">
    <property type="component" value="Unassembled WGS sequence"/>
</dbReference>
<feature type="compositionally biased region" description="Low complexity" evidence="1">
    <location>
        <begin position="783"/>
        <end position="796"/>
    </location>
</feature>
<evidence type="ECO:0000256" key="1">
    <source>
        <dbReference type="SAM" id="MobiDB-lite"/>
    </source>
</evidence>
<evidence type="ECO:0000256" key="2">
    <source>
        <dbReference type="SAM" id="SignalP"/>
    </source>
</evidence>
<keyword evidence="4" id="KW-1185">Reference proteome</keyword>
<name>A0A9N8E1E4_9STRA</name>
<feature type="compositionally biased region" description="Low complexity" evidence="1">
    <location>
        <begin position="434"/>
        <end position="455"/>
    </location>
</feature>
<feature type="region of interest" description="Disordered" evidence="1">
    <location>
        <begin position="778"/>
        <end position="837"/>
    </location>
</feature>
<feature type="compositionally biased region" description="Basic and acidic residues" evidence="1">
    <location>
        <begin position="716"/>
        <end position="755"/>
    </location>
</feature>
<protein>
    <submittedName>
        <fullName evidence="3">Uncharacterized protein</fullName>
    </submittedName>
</protein>
<feature type="compositionally biased region" description="Basic and acidic residues" evidence="1">
    <location>
        <begin position="682"/>
        <end position="694"/>
    </location>
</feature>
<proteinExistence type="predicted"/>
<comment type="caution">
    <text evidence="3">The sequence shown here is derived from an EMBL/GenBank/DDBJ whole genome shotgun (WGS) entry which is preliminary data.</text>
</comment>
<feature type="region of interest" description="Disordered" evidence="1">
    <location>
        <begin position="673"/>
        <end position="760"/>
    </location>
</feature>
<sequence>MVFLLLGFSIGGVGGNGFSGYFRSTLAQHDDSDLLEEQDLAGGVALAPVPTRAFTRHQSIATIAALIFGTPSVDLHIDAIVRESQASRAPSSAVRITKHNSKKMRKAVDRTIRKLQRTRRKTSDMRFRKASRGRRTLERENTNFLLRGANNNTGTVSSQRNKLRGQTTQQRAAEIGNPIPQNVGLFDGETAHAREQAELGRKGGFLGKTKNSPNTAVAFGAGIAIGGAAGTVVGAGGLAVILCIQGTICNTPTPAPTAVASVFNSGEMAITISGSLVEPSQADIDEALEQIRLFYTDVLGSDFSGSFISFTPTESGTTNVASGTDLISTIAFTAESIFSDTATAIAASEHLQRRLESTTTSEMTAQIEFGQGRLGRFGSQQRVKGANNKDNPGFNREQPVQADEVAVKASDKGSATSAGISDAEVEEEDNTSRKAATNGAAANGNNKNGKGAETGQDASEQEDNNKVGKGADMGREASVDGDNQGKGERNEKIGQSKEADDGNSPNNSGDEVVQDYTYNKKSGKGAGDTQDNDGDNNNNNSSSSSSSSNGARENGLDESGVATTAQFGEVTVVGWDNSGNSNSNGNGGNEVAHDSSNILAGAAGGSQHESGVANTAQFGEVTVVGWDGNGNGNSGNEVGQDDSNTMGYADFAPQVESGEDNSKIQFGKVTVVGWGSTIGNSGDDKGDGSARDESAAGEDNTAQFGKITVFGWGKGGSDDAKTGKSGDENKGREAGQGKPAKEENSKLGKEADVGQHDFGNNTYQLDAVADTTVGMEYRDEYNGTSGEGAEASQEGSGTKGAGTAGANDENEIGTDMGRDEQWNTGTDGGGVGTGSGSHISKEGFGLGGLGRAAPSRALVDASMSNADTQVFIDSFLVPGVSPTNHFSCSNHRDRAAVSIIQAKLLKFGSVIIIHSFQQPLSFWSSIHVKCPDPRSRWVKRSISVFGSLPISFKCSILVKFPDPRSCWVKRSISVFGSLPISFKSSILVKWPNLKSRTIKFSITLFGSLINTFKESIFNTIKNSLSKSIINTFKNSIFNTINPSIIPTINYAIRKSIFITFKQSFNPTIKHAFKESIFPTIKHSIAASISSAIRNSKCEPPALSFL</sequence>
<feature type="signal peptide" evidence="2">
    <location>
        <begin position="1"/>
        <end position="15"/>
    </location>
</feature>
<gene>
    <name evidence="3" type="ORF">SEMRO_554_G165460.1</name>
</gene>
<dbReference type="AlphaFoldDB" id="A0A9N8E1E4"/>
<reference evidence="3" key="1">
    <citation type="submission" date="2020-06" db="EMBL/GenBank/DDBJ databases">
        <authorList>
            <consortium name="Plant Systems Biology data submission"/>
        </authorList>
    </citation>
    <scope>NUCLEOTIDE SEQUENCE</scope>
    <source>
        <strain evidence="3">D6</strain>
    </source>
</reference>